<accession>A0ABW5QYF8</accession>
<dbReference type="EMBL" id="JBHUMY010000011">
    <property type="protein sequence ID" value="MFD2660773.1"/>
    <property type="molecule type" value="Genomic_DNA"/>
</dbReference>
<organism evidence="1 2">
    <name type="scientific">Paenibacillus thailandensis</name>
    <dbReference type="NCBI Taxonomy" id="393250"/>
    <lineage>
        <taxon>Bacteria</taxon>
        <taxon>Bacillati</taxon>
        <taxon>Bacillota</taxon>
        <taxon>Bacilli</taxon>
        <taxon>Bacillales</taxon>
        <taxon>Paenibacillaceae</taxon>
        <taxon>Paenibacillus</taxon>
    </lineage>
</organism>
<comment type="caution">
    <text evidence="1">The sequence shown here is derived from an EMBL/GenBank/DDBJ whole genome shotgun (WGS) entry which is preliminary data.</text>
</comment>
<evidence type="ECO:0000313" key="1">
    <source>
        <dbReference type="EMBL" id="MFD2660773.1"/>
    </source>
</evidence>
<keyword evidence="2" id="KW-1185">Reference proteome</keyword>
<sequence>MSATAVKIPHGDETVTLELTVKEMMALAGIRFHNDHPVEISARKKLQEAIEVKYSIDSKEEAPIPYQHLV</sequence>
<evidence type="ECO:0000313" key="2">
    <source>
        <dbReference type="Proteomes" id="UP001597493"/>
    </source>
</evidence>
<dbReference type="Proteomes" id="UP001597493">
    <property type="component" value="Unassembled WGS sequence"/>
</dbReference>
<dbReference type="RefSeq" id="WP_379272674.1">
    <property type="nucleotide sequence ID" value="NZ_JBHUMY010000011.1"/>
</dbReference>
<reference evidence="2" key="1">
    <citation type="journal article" date="2019" name="Int. J. Syst. Evol. Microbiol.">
        <title>The Global Catalogue of Microorganisms (GCM) 10K type strain sequencing project: providing services to taxonomists for standard genome sequencing and annotation.</title>
        <authorList>
            <consortium name="The Broad Institute Genomics Platform"/>
            <consortium name="The Broad Institute Genome Sequencing Center for Infectious Disease"/>
            <person name="Wu L."/>
            <person name="Ma J."/>
        </authorList>
    </citation>
    <scope>NUCLEOTIDE SEQUENCE [LARGE SCALE GENOMIC DNA]</scope>
    <source>
        <strain evidence="2">TISTR 1827</strain>
    </source>
</reference>
<protein>
    <submittedName>
        <fullName evidence="1">Uncharacterized protein</fullName>
    </submittedName>
</protein>
<name>A0ABW5QYF8_9BACL</name>
<proteinExistence type="predicted"/>
<gene>
    <name evidence="1" type="ORF">ACFSW5_11000</name>
</gene>